<dbReference type="STRING" id="6832.A0A553PNQ5"/>
<dbReference type="GO" id="GO:0005789">
    <property type="term" value="C:endoplasmic reticulum membrane"/>
    <property type="evidence" value="ECO:0007669"/>
    <property type="project" value="UniProtKB-SubCell"/>
</dbReference>
<dbReference type="EMBL" id="VCGU01000002">
    <property type="protein sequence ID" value="TRY79306.1"/>
    <property type="molecule type" value="Genomic_DNA"/>
</dbReference>
<feature type="transmembrane region" description="Helical" evidence="10">
    <location>
        <begin position="308"/>
        <end position="328"/>
    </location>
</feature>
<keyword evidence="5" id="KW-0808">Transferase</keyword>
<dbReference type="OrthoDB" id="497541at2759"/>
<dbReference type="GO" id="GO:0000026">
    <property type="term" value="F:alpha-1,2-mannosyltransferase activity"/>
    <property type="evidence" value="ECO:0007669"/>
    <property type="project" value="TreeGrafter"/>
</dbReference>
<organism evidence="12 13">
    <name type="scientific">Tigriopus californicus</name>
    <name type="common">Marine copepod</name>
    <dbReference type="NCBI Taxonomy" id="6832"/>
    <lineage>
        <taxon>Eukaryota</taxon>
        <taxon>Metazoa</taxon>
        <taxon>Ecdysozoa</taxon>
        <taxon>Arthropoda</taxon>
        <taxon>Crustacea</taxon>
        <taxon>Multicrustacea</taxon>
        <taxon>Hexanauplia</taxon>
        <taxon>Copepoda</taxon>
        <taxon>Harpacticoida</taxon>
        <taxon>Harpacticidae</taxon>
        <taxon>Tigriopus</taxon>
    </lineage>
</organism>
<keyword evidence="9 10" id="KW-0472">Membrane</keyword>
<name>A0A553PNQ5_TIGCA</name>
<keyword evidence="13" id="KW-1185">Reference proteome</keyword>
<dbReference type="Pfam" id="PF03901">
    <property type="entry name" value="Glyco_transf_22"/>
    <property type="match status" value="1"/>
</dbReference>
<dbReference type="Proteomes" id="UP000318571">
    <property type="component" value="Chromosome 6"/>
</dbReference>
<evidence type="ECO:0000256" key="7">
    <source>
        <dbReference type="ARBA" id="ARBA00022824"/>
    </source>
</evidence>
<evidence type="ECO:0000256" key="4">
    <source>
        <dbReference type="ARBA" id="ARBA00022676"/>
    </source>
</evidence>
<comment type="caution">
    <text evidence="12">The sequence shown here is derived from an EMBL/GenBank/DDBJ whole genome shotgun (WGS) entry which is preliminary data.</text>
</comment>
<feature type="transmembrane region" description="Helical" evidence="10">
    <location>
        <begin position="340"/>
        <end position="359"/>
    </location>
</feature>
<comment type="similarity">
    <text evidence="3 10">Belongs to the glycosyltransferase 22 family.</text>
</comment>
<evidence type="ECO:0000313" key="13">
    <source>
        <dbReference type="Proteomes" id="UP000318571"/>
    </source>
</evidence>
<proteinExistence type="inferred from homology"/>
<evidence type="ECO:0000256" key="3">
    <source>
        <dbReference type="ARBA" id="ARBA00007063"/>
    </source>
</evidence>
<feature type="transmembrane region" description="Helical" evidence="10">
    <location>
        <begin position="371"/>
        <end position="390"/>
    </location>
</feature>
<feature type="region of interest" description="Disordered" evidence="11">
    <location>
        <begin position="1"/>
        <end position="35"/>
    </location>
</feature>
<keyword evidence="4 10" id="KW-0328">Glycosyltransferase</keyword>
<reference evidence="12 13" key="1">
    <citation type="journal article" date="2018" name="Nat. Ecol. Evol.">
        <title>Genomic signatures of mitonuclear coevolution across populations of Tigriopus californicus.</title>
        <authorList>
            <person name="Barreto F.S."/>
            <person name="Watson E.T."/>
            <person name="Lima T.G."/>
            <person name="Willett C.S."/>
            <person name="Edmands S."/>
            <person name="Li W."/>
            <person name="Burton R.S."/>
        </authorList>
    </citation>
    <scope>NUCLEOTIDE SEQUENCE [LARGE SCALE GENOMIC DNA]</scope>
    <source>
        <strain evidence="12 13">San Diego</strain>
    </source>
</reference>
<keyword evidence="6 10" id="KW-0812">Transmembrane</keyword>
<feature type="compositionally biased region" description="Basic and acidic residues" evidence="11">
    <location>
        <begin position="23"/>
        <end position="32"/>
    </location>
</feature>
<comment type="subcellular location">
    <subcellularLocation>
        <location evidence="1 10">Endoplasmic reticulum membrane</location>
        <topology evidence="1 10">Multi-pass membrane protein</topology>
    </subcellularLocation>
</comment>
<comment type="pathway">
    <text evidence="2">Protein modification; protein glycosylation.</text>
</comment>
<evidence type="ECO:0000256" key="10">
    <source>
        <dbReference type="RuleBase" id="RU363075"/>
    </source>
</evidence>
<protein>
    <recommendedName>
        <fullName evidence="10">Mannosyltransferase</fullName>
        <ecNumber evidence="10">2.4.1.-</ecNumber>
    </recommendedName>
</protein>
<evidence type="ECO:0000313" key="12">
    <source>
        <dbReference type="EMBL" id="TRY79306.1"/>
    </source>
</evidence>
<evidence type="ECO:0000256" key="1">
    <source>
        <dbReference type="ARBA" id="ARBA00004477"/>
    </source>
</evidence>
<feature type="transmembrane region" description="Helical" evidence="10">
    <location>
        <begin position="247"/>
        <end position="265"/>
    </location>
</feature>
<feature type="transmembrane region" description="Helical" evidence="10">
    <location>
        <begin position="134"/>
        <end position="153"/>
    </location>
</feature>
<feature type="transmembrane region" description="Helical" evidence="10">
    <location>
        <begin position="210"/>
        <end position="235"/>
    </location>
</feature>
<dbReference type="PANTHER" id="PTHR22760">
    <property type="entry name" value="GLYCOSYLTRANSFERASE"/>
    <property type="match status" value="1"/>
</dbReference>
<evidence type="ECO:0000256" key="5">
    <source>
        <dbReference type="ARBA" id="ARBA00022679"/>
    </source>
</evidence>
<dbReference type="InterPro" id="IPR005599">
    <property type="entry name" value="GPI_mannosylTrfase"/>
</dbReference>
<evidence type="ECO:0000256" key="11">
    <source>
        <dbReference type="SAM" id="MobiDB-lite"/>
    </source>
</evidence>
<sequence>MGVPADARHSRRARQPAPSARGSDPRRKRDQAARSASVNSAYTAVEPGPWCPRSYTAFKILLIVRLSSGLWSHIGDCDETYNYWEPLHFFLYGRGFQTWEHSPEYALRSYTYILLHLVPAWLYDKLLNPPPVYVFFFVRCILALVCTGAEVYWIRGIRQQIGPNVARLTLAILVGSAGMFVAGCALLPASTSMWLSMVAMGAWAQGHYPLAIFCTAGSTFLSWPFAAILGLPIALDVLVRRRRWSLFVVWSAISTVVLLVPQIWLDSAYYGRSVVAPWNIISYNIFTSHGPDLYGVADLRFYLINASLNFNIAFPLSLVSGPCLLLTYGWANKNSPSTNLASRLLQLMGFYVWILIFFYQPHKEERFLYPIYPLIAFGAATTIDCLEKVAGQWVFNVKKGHYTDHTSHGSAFMVICIMLLGLSRSVALYKNYGGSFNAWLQISHLPFEAPDVEESMTTYTQVCVGKEWHRFPSSFFLPSQHWAMRFIRSEFRGQLPATYSSHVNGTYETRNIFNDLNQEEMDRYTNIEDCDYLVDLDNEKESEFEPNYSQFPDWTVVHSFPFIDNEKSNGLFKAFYVPILSEQVTFYHNYNILKRNKG</sequence>
<gene>
    <name evidence="12" type="ORF">TCAL_06056</name>
</gene>
<dbReference type="UniPathway" id="UPA00378"/>
<evidence type="ECO:0000256" key="8">
    <source>
        <dbReference type="ARBA" id="ARBA00022989"/>
    </source>
</evidence>
<keyword evidence="7 10" id="KW-0256">Endoplasmic reticulum</keyword>
<dbReference type="OMA" id="PRDMHAK"/>
<dbReference type="EC" id="2.4.1.-" evidence="10"/>
<keyword evidence="8 10" id="KW-1133">Transmembrane helix</keyword>
<feature type="transmembrane region" description="Helical" evidence="10">
    <location>
        <begin position="411"/>
        <end position="429"/>
    </location>
</feature>
<accession>A0A553PNQ5</accession>
<evidence type="ECO:0000256" key="2">
    <source>
        <dbReference type="ARBA" id="ARBA00004922"/>
    </source>
</evidence>
<feature type="transmembrane region" description="Helical" evidence="10">
    <location>
        <begin position="165"/>
        <end position="190"/>
    </location>
</feature>
<dbReference type="PANTHER" id="PTHR22760:SF2">
    <property type="entry name" value="ALPHA-1,2-MANNOSYLTRANSFERASE ALG9"/>
    <property type="match status" value="1"/>
</dbReference>
<evidence type="ECO:0000256" key="9">
    <source>
        <dbReference type="ARBA" id="ARBA00023136"/>
    </source>
</evidence>
<dbReference type="AlphaFoldDB" id="A0A553PNQ5"/>
<dbReference type="GO" id="GO:0006487">
    <property type="term" value="P:protein N-linked glycosylation"/>
    <property type="evidence" value="ECO:0007669"/>
    <property type="project" value="TreeGrafter"/>
</dbReference>
<evidence type="ECO:0000256" key="6">
    <source>
        <dbReference type="ARBA" id="ARBA00022692"/>
    </source>
</evidence>